<dbReference type="Pfam" id="PF04367">
    <property type="entry name" value="DUF502"/>
    <property type="match status" value="1"/>
</dbReference>
<keyword evidence="1" id="KW-0472">Membrane</keyword>
<evidence type="ECO:0000313" key="3">
    <source>
        <dbReference type="Proteomes" id="UP000448292"/>
    </source>
</evidence>
<reference evidence="2 3" key="1">
    <citation type="submission" date="2018-06" db="EMBL/GenBank/DDBJ databases">
        <title>Complete genome of Desulfovibrio indonesiensis P37SLT.</title>
        <authorList>
            <person name="Crispim J.S."/>
            <person name="Vidigal P.M.P."/>
            <person name="Silva L.C.F."/>
            <person name="Laguardia C.N."/>
            <person name="Araujo L.C."/>
            <person name="Dias R.S."/>
            <person name="Sousa M.P."/>
            <person name="Paula S.O."/>
            <person name="Silva C."/>
        </authorList>
    </citation>
    <scope>NUCLEOTIDE SEQUENCE [LARGE SCALE GENOMIC DNA]</scope>
    <source>
        <strain evidence="2 3">P37SLT</strain>
    </source>
</reference>
<protein>
    <submittedName>
        <fullName evidence="2">DUF502 domain-containing protein</fullName>
    </submittedName>
</protein>
<feature type="transmembrane region" description="Helical" evidence="1">
    <location>
        <begin position="62"/>
        <end position="85"/>
    </location>
</feature>
<feature type="transmembrane region" description="Helical" evidence="1">
    <location>
        <begin position="21"/>
        <end position="42"/>
    </location>
</feature>
<organism evidence="2 3">
    <name type="scientific">Oceanidesulfovibrio indonesiensis</name>
    <dbReference type="NCBI Taxonomy" id="54767"/>
    <lineage>
        <taxon>Bacteria</taxon>
        <taxon>Pseudomonadati</taxon>
        <taxon>Thermodesulfobacteriota</taxon>
        <taxon>Desulfovibrionia</taxon>
        <taxon>Desulfovibrionales</taxon>
        <taxon>Desulfovibrionaceae</taxon>
        <taxon>Oceanidesulfovibrio</taxon>
    </lineage>
</organism>
<keyword evidence="1" id="KW-1133">Transmembrane helix</keyword>
<dbReference type="EMBL" id="QMIE01000010">
    <property type="protein sequence ID" value="TVM16678.1"/>
    <property type="molecule type" value="Genomic_DNA"/>
</dbReference>
<gene>
    <name evidence="2" type="ORF">DPQ33_11840</name>
</gene>
<dbReference type="InterPro" id="IPR007462">
    <property type="entry name" value="COV1-like"/>
</dbReference>
<dbReference type="PANTHER" id="PTHR31876">
    <property type="entry name" value="COV-LIKE PROTEIN 1"/>
    <property type="match status" value="1"/>
</dbReference>
<dbReference type="PANTHER" id="PTHR31876:SF26">
    <property type="entry name" value="PROTEIN LIKE COV 2"/>
    <property type="match status" value="1"/>
</dbReference>
<accession>A0A7M3MEK7</accession>
<comment type="caution">
    <text evidence="2">The sequence shown here is derived from an EMBL/GenBank/DDBJ whole genome shotgun (WGS) entry which is preliminary data.</text>
</comment>
<dbReference type="AlphaFoldDB" id="A0A7M3MEK7"/>
<sequence>MLKRMFKRLSDEVKSAFKVNIVAGLLVLVPLMATIFFLRLFVTWVDRVWNFFPEAWRPDEVLPFPVPGLGLVFLLMVLFLSGFLVRNFVGRKLLEFWEWFLSKIPFVNWIYIAVKQLLETITITSTKEFKRVVLLEYPRRGIYALAYVTGVATGEVQQKTEKKCINVFLPSTPNPTTGFYLIVPEEDAIPLDMSVEESFKLLMSGGILSPEKVRQGKMNGALKMPGLKKSREETP</sequence>
<dbReference type="OrthoDB" id="9780267at2"/>
<keyword evidence="3" id="KW-1185">Reference proteome</keyword>
<dbReference type="RefSeq" id="WP_144303430.1">
    <property type="nucleotide sequence ID" value="NZ_QMIE01000010.1"/>
</dbReference>
<evidence type="ECO:0000256" key="1">
    <source>
        <dbReference type="SAM" id="Phobius"/>
    </source>
</evidence>
<dbReference type="Proteomes" id="UP000448292">
    <property type="component" value="Unassembled WGS sequence"/>
</dbReference>
<proteinExistence type="predicted"/>
<evidence type="ECO:0000313" key="2">
    <source>
        <dbReference type="EMBL" id="TVM16678.1"/>
    </source>
</evidence>
<name>A0A7M3MEK7_9BACT</name>
<keyword evidence="1" id="KW-0812">Transmembrane</keyword>